<organism evidence="1 2">
    <name type="scientific">Belliella marina</name>
    <dbReference type="NCBI Taxonomy" id="1644146"/>
    <lineage>
        <taxon>Bacteria</taxon>
        <taxon>Pseudomonadati</taxon>
        <taxon>Bacteroidota</taxon>
        <taxon>Cytophagia</taxon>
        <taxon>Cytophagales</taxon>
        <taxon>Cyclobacteriaceae</taxon>
        <taxon>Belliella</taxon>
    </lineage>
</organism>
<accession>A0ABW4VPJ3</accession>
<dbReference type="EMBL" id="JBHUHR010000032">
    <property type="protein sequence ID" value="MFD2035470.1"/>
    <property type="molecule type" value="Genomic_DNA"/>
</dbReference>
<dbReference type="Proteomes" id="UP001597361">
    <property type="component" value="Unassembled WGS sequence"/>
</dbReference>
<proteinExistence type="predicted"/>
<evidence type="ECO:0000313" key="1">
    <source>
        <dbReference type="EMBL" id="MFD2035470.1"/>
    </source>
</evidence>
<sequence length="242" mass="27748">MIPSTFINQASEILGETEGGLSGSKIASLCSSYAFDFGADIPYPTSPFPSDGSVPNKRFALKKNLEAFSPEQQFKVIKELCEHEQFTDNAKAKDLKIKLITRFGNLSTETDSVNKILIDETKHWLHGYDEPLKLYEDALQKFKNSIFERNLLDDLRLSLEKLVREILSNSKSLENQLSDLGSFIQSNGGSKELGNMFQKLVEYFTKYQNTYIKHDDKVIEEEVEFIFEITSSFMKHFIRMKK</sequence>
<comment type="caution">
    <text evidence="1">The sequence shown here is derived from an EMBL/GenBank/DDBJ whole genome shotgun (WGS) entry which is preliminary data.</text>
</comment>
<evidence type="ECO:0000313" key="2">
    <source>
        <dbReference type="Proteomes" id="UP001597361"/>
    </source>
</evidence>
<protein>
    <submittedName>
        <fullName evidence="1">Uncharacterized protein</fullName>
    </submittedName>
</protein>
<gene>
    <name evidence="1" type="ORF">ACFSKL_11750</name>
</gene>
<name>A0ABW4VPJ3_9BACT</name>
<dbReference type="RefSeq" id="WP_376886436.1">
    <property type="nucleotide sequence ID" value="NZ_JBHUHR010000032.1"/>
</dbReference>
<keyword evidence="2" id="KW-1185">Reference proteome</keyword>
<reference evidence="2" key="1">
    <citation type="journal article" date="2019" name="Int. J. Syst. Evol. Microbiol.">
        <title>The Global Catalogue of Microorganisms (GCM) 10K type strain sequencing project: providing services to taxonomists for standard genome sequencing and annotation.</title>
        <authorList>
            <consortium name="The Broad Institute Genomics Platform"/>
            <consortium name="The Broad Institute Genome Sequencing Center for Infectious Disease"/>
            <person name="Wu L."/>
            <person name="Ma J."/>
        </authorList>
    </citation>
    <scope>NUCLEOTIDE SEQUENCE [LARGE SCALE GENOMIC DNA]</scope>
    <source>
        <strain evidence="2">CGMCC 1.15180</strain>
    </source>
</reference>